<protein>
    <recommendedName>
        <fullName evidence="4">Transmembrane protein</fullName>
    </recommendedName>
</protein>
<organism evidence="2 3">
    <name type="scientific">Paramecium sonneborni</name>
    <dbReference type="NCBI Taxonomy" id="65129"/>
    <lineage>
        <taxon>Eukaryota</taxon>
        <taxon>Sar</taxon>
        <taxon>Alveolata</taxon>
        <taxon>Ciliophora</taxon>
        <taxon>Intramacronucleata</taxon>
        <taxon>Oligohymenophorea</taxon>
        <taxon>Peniculida</taxon>
        <taxon>Parameciidae</taxon>
        <taxon>Paramecium</taxon>
    </lineage>
</organism>
<comment type="caution">
    <text evidence="2">The sequence shown here is derived from an EMBL/GenBank/DDBJ whole genome shotgun (WGS) entry which is preliminary data.</text>
</comment>
<dbReference type="Proteomes" id="UP000692954">
    <property type="component" value="Unassembled WGS sequence"/>
</dbReference>
<gene>
    <name evidence="2" type="ORF">PSON_ATCC_30995.1.T0350058</name>
</gene>
<evidence type="ECO:0000313" key="2">
    <source>
        <dbReference type="EMBL" id="CAD8076600.1"/>
    </source>
</evidence>
<feature type="signal peptide" evidence="1">
    <location>
        <begin position="1"/>
        <end position="19"/>
    </location>
</feature>
<keyword evidence="3" id="KW-1185">Reference proteome</keyword>
<proteinExistence type="predicted"/>
<feature type="chain" id="PRO_5035836268" description="Transmembrane protein" evidence="1">
    <location>
        <begin position="20"/>
        <end position="105"/>
    </location>
</feature>
<dbReference type="AlphaFoldDB" id="A0A8S1M8J6"/>
<sequence>MSFYLGILLIKIISQVTHKQNTRMRENNNAQQRELLIKQKNFRNYPIMEGKFVSNIQERQHVYTFKKIIFEFIFRIFQKQMRNQNLIKNFKQSIMNTIIYKKKGF</sequence>
<evidence type="ECO:0000256" key="1">
    <source>
        <dbReference type="SAM" id="SignalP"/>
    </source>
</evidence>
<keyword evidence="1" id="KW-0732">Signal</keyword>
<reference evidence="2" key="1">
    <citation type="submission" date="2021-01" db="EMBL/GenBank/DDBJ databases">
        <authorList>
            <consortium name="Genoscope - CEA"/>
            <person name="William W."/>
        </authorList>
    </citation>
    <scope>NUCLEOTIDE SEQUENCE</scope>
</reference>
<dbReference type="EMBL" id="CAJJDN010000035">
    <property type="protein sequence ID" value="CAD8076600.1"/>
    <property type="molecule type" value="Genomic_DNA"/>
</dbReference>
<evidence type="ECO:0000313" key="3">
    <source>
        <dbReference type="Proteomes" id="UP000692954"/>
    </source>
</evidence>
<name>A0A8S1M8J6_9CILI</name>
<accession>A0A8S1M8J6</accession>
<evidence type="ECO:0008006" key="4">
    <source>
        <dbReference type="Google" id="ProtNLM"/>
    </source>
</evidence>